<dbReference type="OrthoDB" id="9806346at2"/>
<keyword evidence="4 5" id="KW-0949">S-adenosyl-L-methionine</keyword>
<protein>
    <recommendedName>
        <fullName evidence="5">tRNA (cytidine/uridine-2'-O-)-methyltransferase TrmJ</fullName>
        <ecNumber evidence="5">2.1.1.200</ecNumber>
    </recommendedName>
    <alternativeName>
        <fullName evidence="5">tRNA (cytidine(32)/uridine(32)-2'-O)-methyltransferase</fullName>
    </alternativeName>
    <alternativeName>
        <fullName evidence="5">tRNA Cm32/Um32 methyltransferase</fullName>
    </alternativeName>
</protein>
<dbReference type="InterPro" id="IPR001537">
    <property type="entry name" value="SpoU_MeTrfase"/>
</dbReference>
<dbReference type="NCBIfam" id="TIGR00050">
    <property type="entry name" value="rRNA_methyl_1"/>
    <property type="match status" value="1"/>
</dbReference>
<dbReference type="GO" id="GO:0002128">
    <property type="term" value="P:tRNA nucleoside ribose methylation"/>
    <property type="evidence" value="ECO:0007669"/>
    <property type="project" value="TreeGrafter"/>
</dbReference>
<dbReference type="InterPro" id="IPR029028">
    <property type="entry name" value="Alpha/beta_knot_MTases"/>
</dbReference>
<dbReference type="Proteomes" id="UP000253769">
    <property type="component" value="Unassembled WGS sequence"/>
</dbReference>
<evidence type="ECO:0000256" key="3">
    <source>
        <dbReference type="ARBA" id="ARBA00022679"/>
    </source>
</evidence>
<dbReference type="Pfam" id="PF00588">
    <property type="entry name" value="SpoU_methylase"/>
    <property type="match status" value="1"/>
</dbReference>
<dbReference type="NCBIfam" id="NF007752">
    <property type="entry name" value="PRK10433.1"/>
    <property type="match status" value="1"/>
</dbReference>
<dbReference type="EC" id="2.1.1.200" evidence="5"/>
<keyword evidence="5" id="KW-0819">tRNA processing</keyword>
<dbReference type="SUPFAM" id="SSF75217">
    <property type="entry name" value="alpha/beta knot"/>
    <property type="match status" value="1"/>
</dbReference>
<comment type="function">
    <text evidence="5">Catalyzes the formation of 2'O-methylated cytidine (Cm32) or 2'O-methylated uridine (Um32) at position 32 in tRNA.</text>
</comment>
<dbReference type="GO" id="GO:0005829">
    <property type="term" value="C:cytosol"/>
    <property type="evidence" value="ECO:0007669"/>
    <property type="project" value="TreeGrafter"/>
</dbReference>
<proteinExistence type="inferred from homology"/>
<evidence type="ECO:0000313" key="8">
    <source>
        <dbReference type="Proteomes" id="UP000253769"/>
    </source>
</evidence>
<evidence type="ECO:0000259" key="6">
    <source>
        <dbReference type="Pfam" id="PF00588"/>
    </source>
</evidence>
<dbReference type="PANTHER" id="PTHR42786">
    <property type="entry name" value="TRNA/RRNA METHYLTRANSFERASE"/>
    <property type="match status" value="1"/>
</dbReference>
<sequence>MQLIFVLFEPQVPENVGAAARALNTMGFDQLRVVGSDAHLQPAASWVAHGSDAVLEQVTHFDDLDSALADCDLVVGTTAKHRAGYRDVYEPEQLRKLISSKRDSLTRVALLFGREDRGLSNDELERCDLLSSIPLANPYPSLNLGQAVMLFAYSLTEVTSSERHLKPSANQEGQLRALRQRTAALVDAVGYSEDSKLQRWMQERLGQLNSEDIRFLHSLCAALEQRLESDGRGEGTSG</sequence>
<organism evidence="7 8">
    <name type="scientific">Motiliproteus coralliicola</name>
    <dbReference type="NCBI Taxonomy" id="2283196"/>
    <lineage>
        <taxon>Bacteria</taxon>
        <taxon>Pseudomonadati</taxon>
        <taxon>Pseudomonadota</taxon>
        <taxon>Gammaproteobacteria</taxon>
        <taxon>Oceanospirillales</taxon>
        <taxon>Oceanospirillaceae</taxon>
        <taxon>Motiliproteus</taxon>
    </lineage>
</organism>
<dbReference type="GO" id="GO:0106339">
    <property type="term" value="F:tRNA (cytidine(32)-2'-O)-methyltransferase activity"/>
    <property type="evidence" value="ECO:0007669"/>
    <property type="project" value="RHEA"/>
</dbReference>
<comment type="caution">
    <text evidence="7">The sequence shown here is derived from an EMBL/GenBank/DDBJ whole genome shotgun (WGS) entry which is preliminary data.</text>
</comment>
<keyword evidence="2 5" id="KW-0489">Methyltransferase</keyword>
<feature type="domain" description="tRNA/rRNA methyltransferase SpoU type" evidence="6">
    <location>
        <begin position="3"/>
        <end position="153"/>
    </location>
</feature>
<name>A0A369WDY3_9GAMM</name>
<gene>
    <name evidence="5" type="primary">trmJ</name>
    <name evidence="7" type="ORF">DV711_13385</name>
</gene>
<evidence type="ECO:0000256" key="2">
    <source>
        <dbReference type="ARBA" id="ARBA00022603"/>
    </source>
</evidence>
<comment type="similarity">
    <text evidence="1">Belongs to the class IV-like SAM-binding methyltransferase superfamily. RNA methyltransferase TrmH family.</text>
</comment>
<comment type="catalytic activity">
    <reaction evidence="5">
        <text>cytidine(32) in tRNA + S-adenosyl-L-methionine = 2'-O-methylcytidine(32) in tRNA + S-adenosyl-L-homocysteine + H(+)</text>
        <dbReference type="Rhea" id="RHEA:42932"/>
        <dbReference type="Rhea" id="RHEA-COMP:10288"/>
        <dbReference type="Rhea" id="RHEA-COMP:10289"/>
        <dbReference type="ChEBI" id="CHEBI:15378"/>
        <dbReference type="ChEBI" id="CHEBI:57856"/>
        <dbReference type="ChEBI" id="CHEBI:59789"/>
        <dbReference type="ChEBI" id="CHEBI:74495"/>
        <dbReference type="ChEBI" id="CHEBI:82748"/>
        <dbReference type="EC" id="2.1.1.200"/>
    </reaction>
</comment>
<dbReference type="PIRSF" id="PIRSF004808">
    <property type="entry name" value="LasT"/>
    <property type="match status" value="1"/>
</dbReference>
<keyword evidence="5" id="KW-0963">Cytoplasm</keyword>
<dbReference type="GO" id="GO:0160206">
    <property type="term" value="F:tRNA (cytidine(32)/uridine(32)-2'-O)-methyltransferase activity"/>
    <property type="evidence" value="ECO:0007669"/>
    <property type="project" value="UniProtKB-EC"/>
</dbReference>
<keyword evidence="8" id="KW-1185">Reference proteome</keyword>
<dbReference type="AlphaFoldDB" id="A0A369WDY3"/>
<evidence type="ECO:0000256" key="5">
    <source>
        <dbReference type="RuleBase" id="RU362024"/>
    </source>
</evidence>
<comment type="subcellular location">
    <subcellularLocation>
        <location evidence="5">Cytoplasm</location>
    </subcellularLocation>
</comment>
<accession>A0A369WDY3</accession>
<dbReference type="InterPro" id="IPR029026">
    <property type="entry name" value="tRNA_m1G_MTases_N"/>
</dbReference>
<dbReference type="PANTHER" id="PTHR42786:SF1">
    <property type="entry name" value="TRNA (CYTIDINE_URIDINE-2'-O-)-METHYLTRANSFERASE TRMJ"/>
    <property type="match status" value="1"/>
</dbReference>
<keyword evidence="3 7" id="KW-0808">Transferase</keyword>
<dbReference type="InterPro" id="IPR004384">
    <property type="entry name" value="RNA_MeTrfase_TrmJ/LasT"/>
</dbReference>
<comment type="subunit">
    <text evidence="5">Homodimer.</text>
</comment>
<dbReference type="CDD" id="cd18093">
    <property type="entry name" value="SpoU-like_TrmJ"/>
    <property type="match status" value="1"/>
</dbReference>
<dbReference type="GO" id="GO:0003723">
    <property type="term" value="F:RNA binding"/>
    <property type="evidence" value="ECO:0007669"/>
    <property type="project" value="InterPro"/>
</dbReference>
<dbReference type="RefSeq" id="WP_114696202.1">
    <property type="nucleotide sequence ID" value="NZ_QQOH01000003.1"/>
</dbReference>
<dbReference type="Gene3D" id="3.40.1280.10">
    <property type="match status" value="1"/>
</dbReference>
<dbReference type="EMBL" id="QQOH01000003">
    <property type="protein sequence ID" value="RDE19857.1"/>
    <property type="molecule type" value="Genomic_DNA"/>
</dbReference>
<evidence type="ECO:0000313" key="7">
    <source>
        <dbReference type="EMBL" id="RDE19857.1"/>
    </source>
</evidence>
<comment type="catalytic activity">
    <reaction evidence="5">
        <text>uridine(32) in tRNA + S-adenosyl-L-methionine = 2'-O-methyluridine(32) in tRNA + S-adenosyl-L-homocysteine + H(+)</text>
        <dbReference type="Rhea" id="RHEA:42936"/>
        <dbReference type="Rhea" id="RHEA-COMP:10107"/>
        <dbReference type="Rhea" id="RHEA-COMP:10290"/>
        <dbReference type="ChEBI" id="CHEBI:15378"/>
        <dbReference type="ChEBI" id="CHEBI:57856"/>
        <dbReference type="ChEBI" id="CHEBI:59789"/>
        <dbReference type="ChEBI" id="CHEBI:65315"/>
        <dbReference type="ChEBI" id="CHEBI:74478"/>
        <dbReference type="EC" id="2.1.1.200"/>
    </reaction>
</comment>
<reference evidence="7 8" key="1">
    <citation type="submission" date="2018-07" db="EMBL/GenBank/DDBJ databases">
        <title>Motiliproteus coralliicola sp. nov., a bacterium isolated from Coral.</title>
        <authorList>
            <person name="Wang G."/>
        </authorList>
    </citation>
    <scope>NUCLEOTIDE SEQUENCE [LARGE SCALE GENOMIC DNA]</scope>
    <source>
        <strain evidence="7 8">C34</strain>
    </source>
</reference>
<evidence type="ECO:0000256" key="1">
    <source>
        <dbReference type="ARBA" id="ARBA00007228"/>
    </source>
</evidence>
<evidence type="ECO:0000256" key="4">
    <source>
        <dbReference type="ARBA" id="ARBA00022691"/>
    </source>
</evidence>